<gene>
    <name evidence="1" type="ORF">CAEBREN_11436</name>
</gene>
<dbReference type="EMBL" id="GL379796">
    <property type="protein sequence ID" value="EGT31275.1"/>
    <property type="molecule type" value="Genomic_DNA"/>
</dbReference>
<sequence>MSNRALQYGKVSENPIEEFVCNPRGYWNSSTSGARHIFATCMDLSKPRYPPTPKCNCKYEIVPNESPNAEPRLIVGDQISEDRCIWTIYCFYYTDLKRFDVSYSDTGYIWQGKCNPKTNEWDMIWEPYWGKVYRNVPVFGFNCVFYR</sequence>
<dbReference type="AlphaFoldDB" id="G0MIX6"/>
<name>G0MIX6_CAEBE</name>
<proteinExistence type="predicted"/>
<keyword evidence="2" id="KW-1185">Reference proteome</keyword>
<dbReference type="HOGENOM" id="CLU_1769683_0_0_1"/>
<evidence type="ECO:0000313" key="2">
    <source>
        <dbReference type="Proteomes" id="UP000008068"/>
    </source>
</evidence>
<organism evidence="2">
    <name type="scientific">Caenorhabditis brenneri</name>
    <name type="common">Nematode worm</name>
    <dbReference type="NCBI Taxonomy" id="135651"/>
    <lineage>
        <taxon>Eukaryota</taxon>
        <taxon>Metazoa</taxon>
        <taxon>Ecdysozoa</taxon>
        <taxon>Nematoda</taxon>
        <taxon>Chromadorea</taxon>
        <taxon>Rhabditida</taxon>
        <taxon>Rhabditina</taxon>
        <taxon>Rhabditomorpha</taxon>
        <taxon>Rhabditoidea</taxon>
        <taxon>Rhabditidae</taxon>
        <taxon>Peloderinae</taxon>
        <taxon>Caenorhabditis</taxon>
    </lineage>
</organism>
<evidence type="ECO:0000313" key="1">
    <source>
        <dbReference type="EMBL" id="EGT31275.1"/>
    </source>
</evidence>
<dbReference type="Proteomes" id="UP000008068">
    <property type="component" value="Unassembled WGS sequence"/>
</dbReference>
<accession>G0MIX6</accession>
<dbReference type="InParanoid" id="G0MIX6"/>
<protein>
    <submittedName>
        <fullName evidence="1">Uncharacterized protein</fullName>
    </submittedName>
</protein>
<reference evidence="2" key="1">
    <citation type="submission" date="2011-07" db="EMBL/GenBank/DDBJ databases">
        <authorList>
            <consortium name="Caenorhabditis brenneri Sequencing and Analysis Consortium"/>
            <person name="Wilson R.K."/>
        </authorList>
    </citation>
    <scope>NUCLEOTIDE SEQUENCE [LARGE SCALE GENOMIC DNA]</scope>
    <source>
        <strain evidence="2">PB2801</strain>
    </source>
</reference>